<dbReference type="OrthoDB" id="9801841at2"/>
<accession>A0A0J1BCT9</accession>
<dbReference type="CDD" id="cd00180">
    <property type="entry name" value="PKc"/>
    <property type="match status" value="1"/>
</dbReference>
<dbReference type="GO" id="GO:0004674">
    <property type="term" value="F:protein serine/threonine kinase activity"/>
    <property type="evidence" value="ECO:0007669"/>
    <property type="project" value="UniProtKB-KW"/>
</dbReference>
<dbReference type="GO" id="GO:0005524">
    <property type="term" value="F:ATP binding"/>
    <property type="evidence" value="ECO:0007669"/>
    <property type="project" value="UniProtKB-KW"/>
</dbReference>
<evidence type="ECO:0000313" key="6">
    <source>
        <dbReference type="EMBL" id="KLU04336.1"/>
    </source>
</evidence>
<keyword evidence="2" id="KW-0547">Nucleotide-binding</keyword>
<dbReference type="InterPro" id="IPR000719">
    <property type="entry name" value="Prot_kinase_dom"/>
</dbReference>
<keyword evidence="7" id="KW-1185">Reference proteome</keyword>
<evidence type="ECO:0000313" key="7">
    <source>
        <dbReference type="Proteomes" id="UP000036367"/>
    </source>
</evidence>
<name>A0A0J1BCT9_RHOIS</name>
<sequence length="343" mass="36733">MGQQSCRIGGLFRSPGVDSTGTIDLVDVTLGSGPIRLSASRSLRLLFGSLMFGKSRASSKSTSAAETPTCSMNSPFSQRILGIWRVGRSIAQGQGTELFLAQPADAADSPRWDYVLKTASLTGNASVPAIQPARRFAQIIASAGITHPNLMPILDESAHGTSPYVVMPRLDAMNLTNRISKIPQFALPVALWWTRQLAQATQALHQNGWIHGDINPDNVLVDSQGHVTLIDLGHAARIHSPMPPLFRGTPGYAAPELAAGNTAALPAMDVHSLGQILLQTLALTEPTQSRSVEPVAELIEEMVSPDPLERPSTSNVVARLLKLEIETLGCHIVPERSTIRRAA</sequence>
<keyword evidence="1" id="KW-0808">Transferase</keyword>
<evidence type="ECO:0000256" key="2">
    <source>
        <dbReference type="ARBA" id="ARBA00022741"/>
    </source>
</evidence>
<dbReference type="Proteomes" id="UP000036367">
    <property type="component" value="Unassembled WGS sequence"/>
</dbReference>
<feature type="domain" description="Protein kinase" evidence="5">
    <location>
        <begin position="84"/>
        <end position="343"/>
    </location>
</feature>
<protein>
    <submittedName>
        <fullName evidence="6">Serine/threonine protein kinase</fullName>
    </submittedName>
</protein>
<evidence type="ECO:0000256" key="3">
    <source>
        <dbReference type="ARBA" id="ARBA00022777"/>
    </source>
</evidence>
<dbReference type="PROSITE" id="PS50011">
    <property type="entry name" value="PROTEIN_KINASE_DOM"/>
    <property type="match status" value="1"/>
</dbReference>
<dbReference type="PANTHER" id="PTHR43289:SF33">
    <property type="entry name" value="SERINE_THREONINE KINASE 31"/>
    <property type="match status" value="1"/>
</dbReference>
<dbReference type="PANTHER" id="PTHR43289">
    <property type="entry name" value="MITOGEN-ACTIVATED PROTEIN KINASE KINASE KINASE 20-RELATED"/>
    <property type="match status" value="1"/>
</dbReference>
<proteinExistence type="predicted"/>
<keyword evidence="6" id="KW-0723">Serine/threonine-protein kinase</keyword>
<dbReference type="Gene3D" id="1.10.510.10">
    <property type="entry name" value="Transferase(Phosphotransferase) domain 1"/>
    <property type="match status" value="1"/>
</dbReference>
<dbReference type="SMART" id="SM00220">
    <property type="entry name" value="S_TKc"/>
    <property type="match status" value="1"/>
</dbReference>
<comment type="caution">
    <text evidence="6">The sequence shown here is derived from an EMBL/GenBank/DDBJ whole genome shotgun (WGS) entry which is preliminary data.</text>
</comment>
<evidence type="ECO:0000256" key="1">
    <source>
        <dbReference type="ARBA" id="ARBA00022679"/>
    </source>
</evidence>
<evidence type="ECO:0000256" key="4">
    <source>
        <dbReference type="ARBA" id="ARBA00022840"/>
    </source>
</evidence>
<keyword evidence="4" id="KW-0067">ATP-binding</keyword>
<dbReference type="Pfam" id="PF00069">
    <property type="entry name" value="Pkinase"/>
    <property type="match status" value="1"/>
</dbReference>
<evidence type="ECO:0000259" key="5">
    <source>
        <dbReference type="PROSITE" id="PS50011"/>
    </source>
</evidence>
<reference evidence="6" key="1">
    <citation type="submission" date="2015-05" db="EMBL/GenBank/DDBJ databases">
        <title>Permanent draft genome of Rhodopirellula islandicus K833.</title>
        <authorList>
            <person name="Kizina J."/>
            <person name="Richter M."/>
            <person name="Glockner F.O."/>
            <person name="Harder J."/>
        </authorList>
    </citation>
    <scope>NUCLEOTIDE SEQUENCE [LARGE SCALE GENOMIC DNA]</scope>
    <source>
        <strain evidence="6">K833</strain>
    </source>
</reference>
<dbReference type="PATRIC" id="fig|595434.4.peg.3229"/>
<dbReference type="STRING" id="595434.RISK_003390"/>
<organism evidence="6 7">
    <name type="scientific">Rhodopirellula islandica</name>
    <dbReference type="NCBI Taxonomy" id="595434"/>
    <lineage>
        <taxon>Bacteria</taxon>
        <taxon>Pseudomonadati</taxon>
        <taxon>Planctomycetota</taxon>
        <taxon>Planctomycetia</taxon>
        <taxon>Pirellulales</taxon>
        <taxon>Pirellulaceae</taxon>
        <taxon>Rhodopirellula</taxon>
    </lineage>
</organism>
<dbReference type="EMBL" id="LECT01000028">
    <property type="protein sequence ID" value="KLU04336.1"/>
    <property type="molecule type" value="Genomic_DNA"/>
</dbReference>
<dbReference type="SUPFAM" id="SSF56112">
    <property type="entry name" value="Protein kinase-like (PK-like)"/>
    <property type="match status" value="1"/>
</dbReference>
<keyword evidence="3 6" id="KW-0418">Kinase</keyword>
<dbReference type="AlphaFoldDB" id="A0A0J1BCT9"/>
<gene>
    <name evidence="6" type="ORF">RISK_003390</name>
</gene>
<dbReference type="InterPro" id="IPR011009">
    <property type="entry name" value="Kinase-like_dom_sf"/>
</dbReference>